<dbReference type="Proteomes" id="UP000019109">
    <property type="component" value="Unassembled WGS sequence"/>
</dbReference>
<dbReference type="AlphaFoldDB" id="W4V214"/>
<proteinExistence type="predicted"/>
<accession>W4V214</accession>
<protein>
    <submittedName>
        <fullName evidence="2">Uncharacterized protein</fullName>
    </submittedName>
</protein>
<evidence type="ECO:0000313" key="2">
    <source>
        <dbReference type="EMBL" id="GAE87495.1"/>
    </source>
</evidence>
<reference evidence="2" key="1">
    <citation type="journal article" date="2014" name="Genome Announc.">
        <title>Draft Genome Sequence of Clostridium straminisolvens Strain JCM 21531T, Isolated from a Cellulose-Degrading Bacterial Community.</title>
        <authorList>
            <person name="Yuki M."/>
            <person name="Oshima K."/>
            <person name="Suda W."/>
            <person name="Sakamoto M."/>
            <person name="Kitamura K."/>
            <person name="Iida T."/>
            <person name="Hattori M."/>
            <person name="Ohkuma M."/>
        </authorList>
    </citation>
    <scope>NUCLEOTIDE SEQUENCE [LARGE SCALE GENOMIC DNA]</scope>
    <source>
        <strain evidence="2">JCM 21531</strain>
    </source>
</reference>
<feature type="transmembrane region" description="Helical" evidence="1">
    <location>
        <begin position="6"/>
        <end position="28"/>
    </location>
</feature>
<gene>
    <name evidence="2" type="ORF">JCM21531_867</name>
</gene>
<comment type="caution">
    <text evidence="2">The sequence shown here is derived from an EMBL/GenBank/DDBJ whole genome shotgun (WGS) entry which is preliminary data.</text>
</comment>
<dbReference type="EMBL" id="BAVR01000007">
    <property type="protein sequence ID" value="GAE87495.1"/>
    <property type="molecule type" value="Genomic_DNA"/>
</dbReference>
<keyword evidence="1" id="KW-0472">Membrane</keyword>
<name>W4V214_9FIRM</name>
<organism evidence="2 3">
    <name type="scientific">Acetivibrio straminisolvens JCM 21531</name>
    <dbReference type="NCBI Taxonomy" id="1294263"/>
    <lineage>
        <taxon>Bacteria</taxon>
        <taxon>Bacillati</taxon>
        <taxon>Bacillota</taxon>
        <taxon>Clostridia</taxon>
        <taxon>Eubacteriales</taxon>
        <taxon>Oscillospiraceae</taxon>
        <taxon>Acetivibrio</taxon>
    </lineage>
</organism>
<keyword evidence="1" id="KW-0812">Transmembrane</keyword>
<dbReference type="STRING" id="1294263.JCM21531_867"/>
<evidence type="ECO:0000313" key="3">
    <source>
        <dbReference type="Proteomes" id="UP000019109"/>
    </source>
</evidence>
<keyword evidence="3" id="KW-1185">Reference proteome</keyword>
<keyword evidence="1" id="KW-1133">Transmembrane helix</keyword>
<evidence type="ECO:0000256" key="1">
    <source>
        <dbReference type="SAM" id="Phobius"/>
    </source>
</evidence>
<sequence>MIAVVCSGQIILGISVFFVSLLAMYEYFKSLRNAGYRPVRAVATFRVPVFCFFVSTEYQKLFSLNRYYLLKH</sequence>